<dbReference type="InterPro" id="IPR009708">
    <property type="entry name" value="Phage_A118_holin/antiholin"/>
</dbReference>
<keyword evidence="3" id="KW-1185">Reference proteome</keyword>
<reference evidence="3" key="1">
    <citation type="submission" date="2016-10" db="EMBL/GenBank/DDBJ databases">
        <authorList>
            <person name="Varghese N."/>
            <person name="Submissions S."/>
        </authorList>
    </citation>
    <scope>NUCLEOTIDE SEQUENCE [LARGE SCALE GENOMIC DNA]</scope>
    <source>
        <strain evidence="3">DSM 21620</strain>
    </source>
</reference>
<dbReference type="STRING" id="361279.SAMN05421663_101504"/>
<keyword evidence="1" id="KW-0472">Membrane</keyword>
<name>A0A1G6J7G4_9BACI</name>
<feature type="transmembrane region" description="Helical" evidence="1">
    <location>
        <begin position="12"/>
        <end position="30"/>
    </location>
</feature>
<accession>A0A1G6J7G4</accession>
<keyword evidence="1" id="KW-1133">Transmembrane helix</keyword>
<evidence type="ECO:0000313" key="2">
    <source>
        <dbReference type="EMBL" id="SDC14812.1"/>
    </source>
</evidence>
<dbReference type="Proteomes" id="UP000198666">
    <property type="component" value="Unassembled WGS sequence"/>
</dbReference>
<evidence type="ECO:0000256" key="1">
    <source>
        <dbReference type="SAM" id="Phobius"/>
    </source>
</evidence>
<dbReference type="EMBL" id="FMZB01000001">
    <property type="protein sequence ID" value="SDC14812.1"/>
    <property type="molecule type" value="Genomic_DNA"/>
</dbReference>
<protein>
    <submittedName>
        <fullName evidence="2">Bacteriophage A118-like holin, Hol118</fullName>
    </submittedName>
</protein>
<proteinExistence type="predicted"/>
<feature type="transmembrane region" description="Helical" evidence="1">
    <location>
        <begin position="42"/>
        <end position="60"/>
    </location>
</feature>
<sequence length="94" mass="10210">MDPIQNETMYQVLVFATILAPIVTAMMELLKRSFPRLVPYHAILSVVVGALLGAAAYPFTDFELAARLWAGGIAGLASTGLYNTLFSRKPPPDK</sequence>
<dbReference type="Pfam" id="PF06946">
    <property type="entry name" value="Phage_holin_5_1"/>
    <property type="match status" value="1"/>
</dbReference>
<dbReference type="RefSeq" id="WP_342005071.1">
    <property type="nucleotide sequence ID" value="NZ_FMZB01000001.1"/>
</dbReference>
<dbReference type="AlphaFoldDB" id="A0A1G6J7G4"/>
<keyword evidence="1" id="KW-0812">Transmembrane</keyword>
<gene>
    <name evidence="2" type="ORF">SAMN05421663_101504</name>
</gene>
<organism evidence="2 3">
    <name type="scientific">Terribacillus halophilus</name>
    <dbReference type="NCBI Taxonomy" id="361279"/>
    <lineage>
        <taxon>Bacteria</taxon>
        <taxon>Bacillati</taxon>
        <taxon>Bacillota</taxon>
        <taxon>Bacilli</taxon>
        <taxon>Bacillales</taxon>
        <taxon>Bacillaceae</taxon>
        <taxon>Terribacillus</taxon>
    </lineage>
</organism>
<feature type="transmembrane region" description="Helical" evidence="1">
    <location>
        <begin position="66"/>
        <end position="86"/>
    </location>
</feature>
<evidence type="ECO:0000313" key="3">
    <source>
        <dbReference type="Proteomes" id="UP000198666"/>
    </source>
</evidence>